<dbReference type="SUPFAM" id="SSF48576">
    <property type="entry name" value="Terpenoid synthases"/>
    <property type="match status" value="2"/>
</dbReference>
<dbReference type="Proteomes" id="UP000283269">
    <property type="component" value="Unassembled WGS sequence"/>
</dbReference>
<keyword evidence="2" id="KW-0456">Lyase</keyword>
<dbReference type="Gene3D" id="1.10.600.10">
    <property type="entry name" value="Farnesyl Diphosphate Synthase"/>
    <property type="match status" value="2"/>
</dbReference>
<dbReference type="EMBL" id="NHYD01003422">
    <property type="protein sequence ID" value="PPQ78320.1"/>
    <property type="molecule type" value="Genomic_DNA"/>
</dbReference>
<comment type="caution">
    <text evidence="3">The sequence shown here is derived from an EMBL/GenBank/DDBJ whole genome shotgun (WGS) entry which is preliminary data.</text>
</comment>
<gene>
    <name evidence="3" type="ORF">CVT25_011691</name>
</gene>
<reference evidence="3 4" key="1">
    <citation type="journal article" date="2018" name="Evol. Lett.">
        <title>Horizontal gene cluster transfer increased hallucinogenic mushroom diversity.</title>
        <authorList>
            <person name="Reynolds H.T."/>
            <person name="Vijayakumar V."/>
            <person name="Gluck-Thaler E."/>
            <person name="Korotkin H.B."/>
            <person name="Matheny P.B."/>
            <person name="Slot J.C."/>
        </authorList>
    </citation>
    <scope>NUCLEOTIDE SEQUENCE [LARGE SCALE GENOMIC DNA]</scope>
    <source>
        <strain evidence="3 4">2631</strain>
    </source>
</reference>
<dbReference type="AlphaFoldDB" id="A0A409WIP0"/>
<evidence type="ECO:0008006" key="5">
    <source>
        <dbReference type="Google" id="ProtNLM"/>
    </source>
</evidence>
<dbReference type="InterPro" id="IPR024652">
    <property type="entry name" value="Trichodiene_synth"/>
</dbReference>
<evidence type="ECO:0000313" key="3">
    <source>
        <dbReference type="EMBL" id="PPQ78320.1"/>
    </source>
</evidence>
<evidence type="ECO:0000313" key="4">
    <source>
        <dbReference type="Proteomes" id="UP000283269"/>
    </source>
</evidence>
<organism evidence="3 4">
    <name type="scientific">Psilocybe cyanescens</name>
    <dbReference type="NCBI Taxonomy" id="93625"/>
    <lineage>
        <taxon>Eukaryota</taxon>
        <taxon>Fungi</taxon>
        <taxon>Dikarya</taxon>
        <taxon>Basidiomycota</taxon>
        <taxon>Agaricomycotina</taxon>
        <taxon>Agaricomycetes</taxon>
        <taxon>Agaricomycetidae</taxon>
        <taxon>Agaricales</taxon>
        <taxon>Agaricineae</taxon>
        <taxon>Strophariaceae</taxon>
        <taxon>Psilocybe</taxon>
    </lineage>
</organism>
<proteinExistence type="inferred from homology"/>
<protein>
    <recommendedName>
        <fullName evidence="5">Terpene synthase</fullName>
    </recommendedName>
</protein>
<evidence type="ECO:0000256" key="1">
    <source>
        <dbReference type="ARBA" id="ARBA00007946"/>
    </source>
</evidence>
<dbReference type="Pfam" id="PF06330">
    <property type="entry name" value="TRI5"/>
    <property type="match status" value="2"/>
</dbReference>
<name>A0A409WIP0_PSICY</name>
<evidence type="ECO:0000256" key="2">
    <source>
        <dbReference type="ARBA" id="ARBA00023239"/>
    </source>
</evidence>
<dbReference type="STRING" id="93625.A0A409WIP0"/>
<sequence>MCKESASLAEEGNKHRCLINIEDLGHKYPSSLAGFQAQILQQQRPEGKVLQSLLDSLTTFYRFWDPIPANCMSHSVLEFVNGSLLEQAPNVNNMKLSSAAKRWPYFLRRKTGISAAFAFAIFPKELNIDMSVYIQAIEDTVLFIDIFNDVLSFYKEYLSGERNNYVYNRARVNEKSTMETLQSVVDDALAAHSRAKKILEHTEAFLPWKSFLDGYIIPRTRAPKGESERHNFRILSRSYQHLLSLLGPYPGKLHVPAAMDFVNGCLLEQLPTIREMKLSSDAKSWPYSLRRKTGASGVYAFAIFPKVLKIDISIYIQVIDDIVLFIDLLNDVLSFHKEYLAGERNNYVYNRAHVDHTSIPETLQSIADDVLAAHARVTKVLQYTEGYLPWMRFVNGYIAFHVTLKRYRLGDLGF</sequence>
<dbReference type="OrthoDB" id="2998174at2759"/>
<comment type="similarity">
    <text evidence="1">Belongs to the trichodiene synthase family.</text>
</comment>
<dbReference type="InParanoid" id="A0A409WIP0"/>
<accession>A0A409WIP0</accession>
<keyword evidence="4" id="KW-1185">Reference proteome</keyword>
<dbReference type="GO" id="GO:0016838">
    <property type="term" value="F:carbon-oxygen lyase activity, acting on phosphates"/>
    <property type="evidence" value="ECO:0007669"/>
    <property type="project" value="InterPro"/>
</dbReference>
<dbReference type="InterPro" id="IPR008949">
    <property type="entry name" value="Isoprenoid_synthase_dom_sf"/>
</dbReference>